<evidence type="ECO:0000313" key="6">
    <source>
        <dbReference type="EMBL" id="SMX26019.1"/>
    </source>
</evidence>
<evidence type="ECO:0000256" key="2">
    <source>
        <dbReference type="ARBA" id="ARBA00008467"/>
    </source>
</evidence>
<dbReference type="GO" id="GO:0006633">
    <property type="term" value="P:fatty acid biosynthetic process"/>
    <property type="evidence" value="ECO:0007669"/>
    <property type="project" value="TreeGrafter"/>
</dbReference>
<dbReference type="Proteomes" id="UP000225972">
    <property type="component" value="Unassembled WGS sequence"/>
</dbReference>
<keyword evidence="7" id="KW-1185">Reference proteome</keyword>
<dbReference type="InterPro" id="IPR020841">
    <property type="entry name" value="PKS_Beta-ketoAc_synthase_dom"/>
</dbReference>
<dbReference type="PANTHER" id="PTHR11712:SF336">
    <property type="entry name" value="3-OXOACYL-[ACYL-CARRIER-PROTEIN] SYNTHASE, MITOCHONDRIAL"/>
    <property type="match status" value="1"/>
</dbReference>
<protein>
    <submittedName>
        <fullName evidence="6">3-oxoacyl-[acyl-carrier-protein] synthase 2</fullName>
        <ecNumber evidence="6">2.3.1.179</ecNumber>
    </submittedName>
</protein>
<dbReference type="EC" id="2.3.1.179" evidence="6"/>
<comment type="similarity">
    <text evidence="2 4">Belongs to the thiolase-like superfamily. Beta-ketoacyl-ACP synthases family.</text>
</comment>
<dbReference type="PANTHER" id="PTHR11712">
    <property type="entry name" value="POLYKETIDE SYNTHASE-RELATED"/>
    <property type="match status" value="1"/>
</dbReference>
<dbReference type="InterPro" id="IPR014030">
    <property type="entry name" value="Ketoacyl_synth_N"/>
</dbReference>
<gene>
    <name evidence="6" type="primary">fabF_1</name>
    <name evidence="6" type="ORF">TRP8649_00091</name>
</gene>
<dbReference type="SUPFAM" id="SSF53901">
    <property type="entry name" value="Thiolase-like"/>
    <property type="match status" value="1"/>
</dbReference>
<dbReference type="PROSITE" id="PS52004">
    <property type="entry name" value="KS3_2"/>
    <property type="match status" value="1"/>
</dbReference>
<comment type="pathway">
    <text evidence="1">Lipid metabolism; fatty acid biosynthesis.</text>
</comment>
<evidence type="ECO:0000256" key="4">
    <source>
        <dbReference type="RuleBase" id="RU003694"/>
    </source>
</evidence>
<dbReference type="Pfam" id="PF02801">
    <property type="entry name" value="Ketoacyl-synt_C"/>
    <property type="match status" value="1"/>
</dbReference>
<reference evidence="7" key="1">
    <citation type="submission" date="2017-05" db="EMBL/GenBank/DDBJ databases">
        <authorList>
            <person name="Rodrigo-Torres L."/>
            <person name="Arahal R. D."/>
            <person name="Lucena T."/>
        </authorList>
    </citation>
    <scope>NUCLEOTIDE SEQUENCE [LARGE SCALE GENOMIC DNA]</scope>
    <source>
        <strain evidence="7">CECT 8649</strain>
    </source>
</reference>
<dbReference type="SMART" id="SM00825">
    <property type="entry name" value="PKS_KS"/>
    <property type="match status" value="1"/>
</dbReference>
<accession>A0A238J5Z7</accession>
<evidence type="ECO:0000259" key="5">
    <source>
        <dbReference type="PROSITE" id="PS52004"/>
    </source>
</evidence>
<dbReference type="CDD" id="cd00834">
    <property type="entry name" value="KAS_I_II"/>
    <property type="match status" value="1"/>
</dbReference>
<sequence>MIPHMSNRGAVVTGCGVINAIATDFDGFGSAMAQAQSGLGDINSFPADGLRNPRACEASGFDAEAIRIKRGDKRMDRSSALTLAAFDQAMEMAQLDPATVNPRRGAVLSGSTLGGARTGMGYYRGQRAGKRRPSTLRDYSLHSPGYRLCIETGFMGPNLVYSTACTSSNLALATAQDLIRAGKADVVLVAGFDPMSEVSAAGFSVMRNVSPELCRPFDKDRQGLVLGEGSALMIVEAEDFAAKRGAPVMAKLRGYGLSSDAHHMTAPDVTAQGPMAAMRKALEMGGADAAQVDFICAHGTGTLHNDAIEAKALHGVLGERAAEVPAASIKSMVGHTLGAAGTMNAVAAMAARAKNIIPPTVNFREAEANNPLSCAPEARTGQPSLVLSNTLGFGGSNCSVLMELA</sequence>
<feature type="domain" description="Ketosynthase family 3 (KS3)" evidence="5">
    <location>
        <begin position="7"/>
        <end position="404"/>
    </location>
</feature>
<evidence type="ECO:0000313" key="7">
    <source>
        <dbReference type="Proteomes" id="UP000225972"/>
    </source>
</evidence>
<dbReference type="AlphaFoldDB" id="A0A238J5Z7"/>
<dbReference type="InterPro" id="IPR000794">
    <property type="entry name" value="Beta-ketoacyl_synthase"/>
</dbReference>
<dbReference type="GO" id="GO:0004315">
    <property type="term" value="F:3-oxoacyl-[acyl-carrier-protein] synthase activity"/>
    <property type="evidence" value="ECO:0007669"/>
    <property type="project" value="UniProtKB-EC"/>
</dbReference>
<dbReference type="Pfam" id="PF00109">
    <property type="entry name" value="ketoacyl-synt"/>
    <property type="match status" value="1"/>
</dbReference>
<keyword evidence="6" id="KW-0012">Acyltransferase</keyword>
<dbReference type="InterPro" id="IPR014031">
    <property type="entry name" value="Ketoacyl_synth_C"/>
</dbReference>
<dbReference type="RefSeq" id="WP_099241574.1">
    <property type="nucleotide sequence ID" value="NZ_FXXP01000001.1"/>
</dbReference>
<evidence type="ECO:0000256" key="3">
    <source>
        <dbReference type="ARBA" id="ARBA00022679"/>
    </source>
</evidence>
<dbReference type="OrthoDB" id="5490099at2"/>
<evidence type="ECO:0000256" key="1">
    <source>
        <dbReference type="ARBA" id="ARBA00005194"/>
    </source>
</evidence>
<name>A0A238J5Z7_9RHOB</name>
<organism evidence="6 7">
    <name type="scientific">Pelagimonas phthalicica</name>
    <dbReference type="NCBI Taxonomy" id="1037362"/>
    <lineage>
        <taxon>Bacteria</taxon>
        <taxon>Pseudomonadati</taxon>
        <taxon>Pseudomonadota</taxon>
        <taxon>Alphaproteobacteria</taxon>
        <taxon>Rhodobacterales</taxon>
        <taxon>Roseobacteraceae</taxon>
        <taxon>Pelagimonas</taxon>
    </lineage>
</organism>
<keyword evidence="3 4" id="KW-0808">Transferase</keyword>
<dbReference type="InterPro" id="IPR016039">
    <property type="entry name" value="Thiolase-like"/>
</dbReference>
<dbReference type="GO" id="GO:0005829">
    <property type="term" value="C:cytosol"/>
    <property type="evidence" value="ECO:0007669"/>
    <property type="project" value="TreeGrafter"/>
</dbReference>
<dbReference type="Gene3D" id="3.40.47.10">
    <property type="match status" value="1"/>
</dbReference>
<proteinExistence type="inferred from homology"/>
<dbReference type="EMBL" id="FXXP01000001">
    <property type="protein sequence ID" value="SMX26019.1"/>
    <property type="molecule type" value="Genomic_DNA"/>
</dbReference>